<dbReference type="Proteomes" id="UP000198675">
    <property type="component" value="Chromosome I"/>
</dbReference>
<reference evidence="2" key="1">
    <citation type="submission" date="2016-10" db="EMBL/GenBank/DDBJ databases">
        <authorList>
            <person name="de Groot N.N."/>
        </authorList>
    </citation>
    <scope>NUCLEOTIDE SEQUENCE [LARGE SCALE GENOMIC DNA]</scope>
    <source>
        <strain evidence="2">KCTC 32246</strain>
    </source>
</reference>
<dbReference type="EMBL" id="LT629797">
    <property type="protein sequence ID" value="SDU75356.1"/>
    <property type="molecule type" value="Genomic_DNA"/>
</dbReference>
<reference evidence="3" key="2">
    <citation type="submission" date="2016-10" db="EMBL/GenBank/DDBJ databases">
        <authorList>
            <person name="Varghese N."/>
            <person name="Submissions S."/>
        </authorList>
    </citation>
    <scope>NUCLEOTIDE SEQUENCE [LARGE SCALE GENOMIC DNA]</scope>
    <source>
        <strain evidence="3">KCTC 32246</strain>
    </source>
</reference>
<proteinExistence type="predicted"/>
<sequence>MADDIKQLRAQVEAQSCVIQHLLVACMRHGIIDSHVLAEECRTRRDSPTSIAAEPGAGRLLLIELEAWATLITDQHLADAGPQGD</sequence>
<dbReference type="AlphaFoldDB" id="A0A1H2LNE3"/>
<dbReference type="EMBL" id="LT629797">
    <property type="protein sequence ID" value="SDU82354.1"/>
    <property type="molecule type" value="Genomic_DNA"/>
</dbReference>
<dbReference type="PROSITE" id="PS51257">
    <property type="entry name" value="PROKAR_LIPOPROTEIN"/>
    <property type="match status" value="1"/>
</dbReference>
<organism evidence="2 3">
    <name type="scientific">Pseudomonas sihuiensis</name>
    <dbReference type="NCBI Taxonomy" id="1274359"/>
    <lineage>
        <taxon>Bacteria</taxon>
        <taxon>Pseudomonadati</taxon>
        <taxon>Pseudomonadota</taxon>
        <taxon>Gammaproteobacteria</taxon>
        <taxon>Pseudomonadales</taxon>
        <taxon>Pseudomonadaceae</taxon>
        <taxon>Pseudomonas</taxon>
    </lineage>
</organism>
<evidence type="ECO:0000313" key="2">
    <source>
        <dbReference type="EMBL" id="SDU82354.1"/>
    </source>
</evidence>
<evidence type="ECO:0000313" key="3">
    <source>
        <dbReference type="Proteomes" id="UP000198675"/>
    </source>
</evidence>
<evidence type="ECO:0000313" key="1">
    <source>
        <dbReference type="EMBL" id="SDU75356.1"/>
    </source>
</evidence>
<name>A0A1H2LNE3_9PSED</name>
<protein>
    <submittedName>
        <fullName evidence="2">Uncharacterized protein</fullName>
    </submittedName>
</protein>
<keyword evidence="3" id="KW-1185">Reference proteome</keyword>
<gene>
    <name evidence="1" type="ORF">SAMN05216363_0010</name>
    <name evidence="2" type="ORF">SAMN05216363_1900</name>
</gene>
<accession>A0A1H2LNE3</accession>